<comment type="caution">
    <text evidence="2">The sequence shown here is derived from an EMBL/GenBank/DDBJ whole genome shotgun (WGS) entry which is preliminary data.</text>
</comment>
<feature type="compositionally biased region" description="Basic and acidic residues" evidence="1">
    <location>
        <begin position="384"/>
        <end position="393"/>
    </location>
</feature>
<feature type="region of interest" description="Disordered" evidence="1">
    <location>
        <begin position="215"/>
        <end position="235"/>
    </location>
</feature>
<evidence type="ECO:0000256" key="1">
    <source>
        <dbReference type="SAM" id="MobiDB-lite"/>
    </source>
</evidence>
<evidence type="ECO:0000313" key="3">
    <source>
        <dbReference type="Proteomes" id="UP000766904"/>
    </source>
</evidence>
<name>A0A8J8PZS0_9EURY</name>
<dbReference type="SUPFAM" id="SSF56747">
    <property type="entry name" value="Prim-pol domain"/>
    <property type="match status" value="1"/>
</dbReference>
<keyword evidence="3" id="KW-1185">Reference proteome</keyword>
<dbReference type="Gene3D" id="3.90.920.10">
    <property type="entry name" value="DNA primase, PRIM domain"/>
    <property type="match status" value="1"/>
</dbReference>
<protein>
    <submittedName>
        <fullName evidence="2">Uncharacterized protein</fullName>
    </submittedName>
</protein>
<proteinExistence type="predicted"/>
<organism evidence="2 3">
    <name type="scientific">Natronococcus pandeyae</name>
    <dbReference type="NCBI Taxonomy" id="2055836"/>
    <lineage>
        <taxon>Archaea</taxon>
        <taxon>Methanobacteriati</taxon>
        <taxon>Methanobacteriota</taxon>
        <taxon>Stenosarchaea group</taxon>
        <taxon>Halobacteria</taxon>
        <taxon>Halobacteriales</taxon>
        <taxon>Natrialbaceae</taxon>
        <taxon>Natronococcus</taxon>
    </lineage>
</organism>
<gene>
    <name evidence="2" type="ORF">CV102_25605</name>
</gene>
<dbReference type="Proteomes" id="UP000766904">
    <property type="component" value="Unassembled WGS sequence"/>
</dbReference>
<sequence length="457" mass="50561">MPEGAVTASPVYILRSEEYERNCELENPYAVSGANNIAAELMDACEERNAVLYPLYAESDAGIENAEEMFEWIADFGTETLGVEASKWYFSGSRSIHAHFPLFAKGTETLSFLREAATAFNEENGASIDAGIYTRKRMFRLPGATHSSTQLKKTAIPFGAERDEIIRATTANGESVPESFEVALRETFLPDTPEGYEPTDFFNTIDAGETLFESPADGRGASSSNPVDGPACSRERHKHPFSPYALAKYGTRSVAVGRIESEPYCSREYRHHANRLVHFYAAVGCTGDFVVEDDLCPVKLSKPDYDKTSGLEIDTTVVIIGGGSGRSRIFKVSSETAHDTAAILLASGRKAALEYLREAGYNVGKAGRIESNYAPSGDSPPSGETKRSAAERLQQRAERESFDVLTHNEKIRVACRLLHGGKEYAHDWIRRNMRVYDPEITERFLTDLLNTYGEDYK</sequence>
<reference evidence="2" key="1">
    <citation type="submission" date="2017-11" db="EMBL/GenBank/DDBJ databases">
        <authorList>
            <person name="Kajale S.C."/>
            <person name="Sharma A."/>
        </authorList>
    </citation>
    <scope>NUCLEOTIDE SEQUENCE</scope>
    <source>
        <strain evidence="2">LS1_42</strain>
    </source>
</reference>
<dbReference type="EMBL" id="PHNJ01000031">
    <property type="protein sequence ID" value="TYL35848.1"/>
    <property type="molecule type" value="Genomic_DNA"/>
</dbReference>
<evidence type="ECO:0000313" key="2">
    <source>
        <dbReference type="EMBL" id="TYL35848.1"/>
    </source>
</evidence>
<feature type="region of interest" description="Disordered" evidence="1">
    <location>
        <begin position="369"/>
        <end position="393"/>
    </location>
</feature>
<accession>A0A8J8PZS0</accession>
<dbReference type="AlphaFoldDB" id="A0A8J8PZS0"/>